<protein>
    <submittedName>
        <fullName evidence="2">Uncharacterized protein</fullName>
    </submittedName>
</protein>
<feature type="region of interest" description="Disordered" evidence="1">
    <location>
        <begin position="48"/>
        <end position="69"/>
    </location>
</feature>
<dbReference type="PANTHER" id="PTHR31973">
    <property type="entry name" value="POLYPROTEIN, PUTATIVE-RELATED"/>
    <property type="match status" value="1"/>
</dbReference>
<gene>
    <name evidence="2" type="ORF">Cgig2_024549</name>
</gene>
<evidence type="ECO:0000313" key="2">
    <source>
        <dbReference type="EMBL" id="KAJ8430684.1"/>
    </source>
</evidence>
<accession>A0A9Q1JTD4</accession>
<comment type="caution">
    <text evidence="2">The sequence shown here is derived from an EMBL/GenBank/DDBJ whole genome shotgun (WGS) entry which is preliminary data.</text>
</comment>
<sequence>MSYWTLMLGLYAEKLNVEENEYDDAEEAEISIVRAHTERGRVIVTCVTDNPASDGDSHDKDFTGDGEEIEDVNDSEDISLDEETKNGDSRDDDQLEVEVDQRMQLGTEIIDSDADRELVVNKMARDPGKEHDKGRYFTFLSLIFCLGNYKGLEKCYAYCFKETIYYYKNFSSLDSGAWLHAFFYIAANAYAPCVHEKAVEKIREKDPTAYHWLRDNKKLELFEFDTNLKCDDNTNNFVKRFNHVIMKLRGLPILTILEEIRKLIGNRFVNRFEKSQKWNGKLVPYVHKKLIRTEMESRNYTHLVYVGQGEFDVTEGHTNFTVRFYDCKKWQFTGLPYKHITRCIFKMKQQLDDYVEGCFTVEKYRNLHNHIVQPIAAP</sequence>
<evidence type="ECO:0000256" key="1">
    <source>
        <dbReference type="SAM" id="MobiDB-lite"/>
    </source>
</evidence>
<dbReference type="Proteomes" id="UP001153076">
    <property type="component" value="Unassembled WGS sequence"/>
</dbReference>
<dbReference type="OrthoDB" id="687700at2759"/>
<evidence type="ECO:0000313" key="3">
    <source>
        <dbReference type="Proteomes" id="UP001153076"/>
    </source>
</evidence>
<proteinExistence type="predicted"/>
<dbReference type="PANTHER" id="PTHR31973:SF187">
    <property type="entry name" value="MUTATOR TRANSPOSASE MUDRA PROTEIN"/>
    <property type="match status" value="1"/>
</dbReference>
<dbReference type="AlphaFoldDB" id="A0A9Q1JTD4"/>
<dbReference type="EMBL" id="JAKOGI010000769">
    <property type="protein sequence ID" value="KAJ8430684.1"/>
    <property type="molecule type" value="Genomic_DNA"/>
</dbReference>
<reference evidence="2" key="1">
    <citation type="submission" date="2022-04" db="EMBL/GenBank/DDBJ databases">
        <title>Carnegiea gigantea Genome sequencing and assembly v2.</title>
        <authorList>
            <person name="Copetti D."/>
            <person name="Sanderson M.J."/>
            <person name="Burquez A."/>
            <person name="Wojciechowski M.F."/>
        </authorList>
    </citation>
    <scope>NUCLEOTIDE SEQUENCE</scope>
    <source>
        <strain evidence="2">SGP5-SGP5p</strain>
        <tissue evidence="2">Aerial part</tissue>
    </source>
</reference>
<organism evidence="2 3">
    <name type="scientific">Carnegiea gigantea</name>
    <dbReference type="NCBI Taxonomy" id="171969"/>
    <lineage>
        <taxon>Eukaryota</taxon>
        <taxon>Viridiplantae</taxon>
        <taxon>Streptophyta</taxon>
        <taxon>Embryophyta</taxon>
        <taxon>Tracheophyta</taxon>
        <taxon>Spermatophyta</taxon>
        <taxon>Magnoliopsida</taxon>
        <taxon>eudicotyledons</taxon>
        <taxon>Gunneridae</taxon>
        <taxon>Pentapetalae</taxon>
        <taxon>Caryophyllales</taxon>
        <taxon>Cactineae</taxon>
        <taxon>Cactaceae</taxon>
        <taxon>Cactoideae</taxon>
        <taxon>Echinocereeae</taxon>
        <taxon>Carnegiea</taxon>
    </lineage>
</organism>
<name>A0A9Q1JTD4_9CARY</name>
<keyword evidence="3" id="KW-1185">Reference proteome</keyword>